<dbReference type="Gene3D" id="3.40.50.620">
    <property type="entry name" value="HUPs"/>
    <property type="match status" value="2"/>
</dbReference>
<dbReference type="EMBL" id="ABID01000001">
    <property type="protein sequence ID" value="EDQ05902.1"/>
    <property type="molecule type" value="Genomic_DNA"/>
</dbReference>
<feature type="region of interest" description="Disordered" evidence="8">
    <location>
        <begin position="459"/>
        <end position="491"/>
    </location>
</feature>
<dbReference type="InterPro" id="IPR036526">
    <property type="entry name" value="C-N_Hydrolase_sf"/>
</dbReference>
<keyword evidence="6 7" id="KW-0520">NAD</keyword>
<dbReference type="InterPro" id="IPR014445">
    <property type="entry name" value="Gln-dep_NAD_synthase"/>
</dbReference>
<evidence type="ECO:0000256" key="2">
    <source>
        <dbReference type="ARBA" id="ARBA00007145"/>
    </source>
</evidence>
<dbReference type="Pfam" id="PF02540">
    <property type="entry name" value="NAD_synthase"/>
    <property type="match status" value="1"/>
</dbReference>
<evidence type="ECO:0000259" key="9">
    <source>
        <dbReference type="PROSITE" id="PS50263"/>
    </source>
</evidence>
<dbReference type="GO" id="GO:0008795">
    <property type="term" value="F:NAD+ synthase activity"/>
    <property type="evidence" value="ECO:0007669"/>
    <property type="project" value="UniProtKB-EC"/>
</dbReference>
<dbReference type="InterPro" id="IPR003010">
    <property type="entry name" value="C-N_Hydrolase"/>
</dbReference>
<organism evidence="10 11">
    <name type="scientific">Sulfitobacter indolifex HEL-45</name>
    <dbReference type="NCBI Taxonomy" id="391624"/>
    <lineage>
        <taxon>Bacteria</taxon>
        <taxon>Pseudomonadati</taxon>
        <taxon>Pseudomonadota</taxon>
        <taxon>Alphaproteobacteria</taxon>
        <taxon>Rhodobacterales</taxon>
        <taxon>Roseobacteraceae</taxon>
        <taxon>Sulfitobacter</taxon>
    </lineage>
</organism>
<dbReference type="Pfam" id="PF00795">
    <property type="entry name" value="CN_hydrolase"/>
    <property type="match status" value="1"/>
</dbReference>
<evidence type="ECO:0000256" key="4">
    <source>
        <dbReference type="ARBA" id="ARBA00022741"/>
    </source>
</evidence>
<sequence>MSDRFRLTLGQLNPTVGDLPGNAAQARKAWEAGRDAGAQLVALPEMFLTGHNAKALLRKPAFQRDVLTHLEALAAHCADGPALALGAPWVEGTQVYNAYLVLIGGKIAHRVLQHSLERGSDFDAAPISGPFAVAGLRIGAPIGTDGWTGDVAETQAETGAELLLVPNAAPHQRGAMDRRLNHMVARVIETELPLIYLNMTGGQDELVYDGGSFALNPGGKLALHLPAFDDAITHVDLARGAEGWQIVAGDLAPQPDALERDYRALVVGLRDYVTKMGFTQVLVEQAEGNDTALTAALALDALGPENVRQIAPPAKGTAHSALRDSLAELGTKVSDDSLAPHLRGLMLRASADAAGEMLLTAQNKSAAAIGQAAMPGDFNPIKDLYQTEVGDLCRWRNDARRDWMLGPVDAMPAPSQYSPEDSALDGVLRILLNENGTVGDCVAAGYNQQSAREAAEHISISQPQTHRSAPGPQLTAMRAPYPTAARWRDAS</sequence>
<gene>
    <name evidence="10" type="primary">nadE</name>
    <name evidence="10" type="ORF">OIHEL45_03790</name>
</gene>
<dbReference type="SUPFAM" id="SSF56317">
    <property type="entry name" value="Carbon-nitrogen hydrolase"/>
    <property type="match status" value="1"/>
</dbReference>
<proteinExistence type="inferred from homology"/>
<dbReference type="PANTHER" id="PTHR23090">
    <property type="entry name" value="NH 3 /GLUTAMINE-DEPENDENT NAD + SYNTHETASE"/>
    <property type="match status" value="1"/>
</dbReference>
<protein>
    <recommendedName>
        <fullName evidence="7">Glutamine-dependent NAD(+) synthetase</fullName>
        <ecNumber evidence="7">6.3.5.1</ecNumber>
    </recommendedName>
    <alternativeName>
        <fullName evidence="7">NAD(+) synthase [glutamine-hydrolyzing]</fullName>
    </alternativeName>
</protein>
<evidence type="ECO:0000256" key="6">
    <source>
        <dbReference type="ARBA" id="ARBA00023027"/>
    </source>
</evidence>
<dbReference type="InterPro" id="IPR014729">
    <property type="entry name" value="Rossmann-like_a/b/a_fold"/>
</dbReference>
<dbReference type="PROSITE" id="PS50263">
    <property type="entry name" value="CN_HYDROLASE"/>
    <property type="match status" value="1"/>
</dbReference>
<evidence type="ECO:0000313" key="11">
    <source>
        <dbReference type="Proteomes" id="UP000003257"/>
    </source>
</evidence>
<dbReference type="PIRSF" id="PIRSF006630">
    <property type="entry name" value="NADS_GAT"/>
    <property type="match status" value="1"/>
</dbReference>
<feature type="domain" description="CN hydrolase" evidence="9">
    <location>
        <begin position="5"/>
        <end position="239"/>
    </location>
</feature>
<comment type="catalytic activity">
    <reaction evidence="7">
        <text>deamido-NAD(+) + L-glutamine + ATP + H2O = L-glutamate + AMP + diphosphate + NAD(+) + H(+)</text>
        <dbReference type="Rhea" id="RHEA:24384"/>
        <dbReference type="ChEBI" id="CHEBI:15377"/>
        <dbReference type="ChEBI" id="CHEBI:15378"/>
        <dbReference type="ChEBI" id="CHEBI:29985"/>
        <dbReference type="ChEBI" id="CHEBI:30616"/>
        <dbReference type="ChEBI" id="CHEBI:33019"/>
        <dbReference type="ChEBI" id="CHEBI:57540"/>
        <dbReference type="ChEBI" id="CHEBI:58359"/>
        <dbReference type="ChEBI" id="CHEBI:58437"/>
        <dbReference type="ChEBI" id="CHEBI:456215"/>
        <dbReference type="EC" id="6.3.5.1"/>
    </reaction>
</comment>
<keyword evidence="3 7" id="KW-0436">Ligase</keyword>
<dbReference type="InterPro" id="IPR022310">
    <property type="entry name" value="NAD/GMP_synthase"/>
</dbReference>
<evidence type="ECO:0000313" key="10">
    <source>
        <dbReference type="EMBL" id="EDQ05902.1"/>
    </source>
</evidence>
<evidence type="ECO:0000256" key="5">
    <source>
        <dbReference type="ARBA" id="ARBA00022840"/>
    </source>
</evidence>
<dbReference type="EC" id="6.3.5.1" evidence="7"/>
<dbReference type="Gene3D" id="3.60.110.10">
    <property type="entry name" value="Carbon-nitrogen hydrolase"/>
    <property type="match status" value="1"/>
</dbReference>
<evidence type="ECO:0000256" key="8">
    <source>
        <dbReference type="SAM" id="MobiDB-lite"/>
    </source>
</evidence>
<accession>A0ABM9X8R9</accession>
<dbReference type="SUPFAM" id="SSF52402">
    <property type="entry name" value="Adenine nucleotide alpha hydrolases-like"/>
    <property type="match status" value="1"/>
</dbReference>
<keyword evidence="11" id="KW-1185">Reference proteome</keyword>
<dbReference type="Proteomes" id="UP000003257">
    <property type="component" value="Unassembled WGS sequence"/>
</dbReference>
<keyword evidence="4 7" id="KW-0547">Nucleotide-binding</keyword>
<comment type="pathway">
    <text evidence="1 7">Cofactor biosynthesis; NAD(+) biosynthesis; NAD(+) from deamido-NAD(+) (L-Gln route): step 1/1.</text>
</comment>
<evidence type="ECO:0000256" key="1">
    <source>
        <dbReference type="ARBA" id="ARBA00005188"/>
    </source>
</evidence>
<dbReference type="InterPro" id="IPR003694">
    <property type="entry name" value="NAD_synthase"/>
</dbReference>
<evidence type="ECO:0000256" key="3">
    <source>
        <dbReference type="ARBA" id="ARBA00022598"/>
    </source>
</evidence>
<comment type="caution">
    <text evidence="10">The sequence shown here is derived from an EMBL/GenBank/DDBJ whole genome shotgun (WGS) entry which is preliminary data.</text>
</comment>
<name>A0ABM9X8R9_9RHOB</name>
<dbReference type="RefSeq" id="WP_007117972.1">
    <property type="nucleotide sequence ID" value="NZ_ABID01000001.1"/>
</dbReference>
<comment type="similarity">
    <text evidence="2 7">In the C-terminal section; belongs to the NAD synthetase family.</text>
</comment>
<dbReference type="PANTHER" id="PTHR23090:SF9">
    <property type="entry name" value="GLUTAMINE-DEPENDENT NAD(+) SYNTHETASE"/>
    <property type="match status" value="1"/>
</dbReference>
<keyword evidence="5 7" id="KW-0067">ATP-binding</keyword>
<reference evidence="10 11" key="1">
    <citation type="submission" date="2007-11" db="EMBL/GenBank/DDBJ databases">
        <authorList>
            <person name="Wagner-Dobler I."/>
            <person name="Ferriera S."/>
            <person name="Johnson J."/>
            <person name="Kravitz S."/>
            <person name="Beeson K."/>
            <person name="Sutton G."/>
            <person name="Rogers Y.-H."/>
            <person name="Friedman R."/>
            <person name="Frazier M."/>
            <person name="Venter J.C."/>
        </authorList>
    </citation>
    <scope>NUCLEOTIDE SEQUENCE [LARGE SCALE GENOMIC DNA]</scope>
    <source>
        <strain evidence="10 11">HEL-45</strain>
    </source>
</reference>
<evidence type="ECO:0000256" key="7">
    <source>
        <dbReference type="PIRNR" id="PIRNR006630"/>
    </source>
</evidence>
<dbReference type="CDD" id="cd07570">
    <property type="entry name" value="GAT_Gln-NAD-synth"/>
    <property type="match status" value="1"/>
</dbReference>